<dbReference type="RefSeq" id="WP_147767156.1">
    <property type="nucleotide sequence ID" value="NZ_VRKQ01000008.1"/>
</dbReference>
<dbReference type="Proteomes" id="UP000321080">
    <property type="component" value="Unassembled WGS sequence"/>
</dbReference>
<sequence length="69" mass="7665">MLGLSNLVTELVASGIFGSVESLDYNTINKDHLDDIEAIFNNQKIKVQVYSGDDFESVAKKIIENAKFN</sequence>
<evidence type="ECO:0000313" key="1">
    <source>
        <dbReference type="EMBL" id="TXG39586.1"/>
    </source>
</evidence>
<name>A0A5C7GM54_9FLAO</name>
<organism evidence="1 2">
    <name type="scientific">Seonamhaeicola maritimus</name>
    <dbReference type="NCBI Taxonomy" id="2591822"/>
    <lineage>
        <taxon>Bacteria</taxon>
        <taxon>Pseudomonadati</taxon>
        <taxon>Bacteroidota</taxon>
        <taxon>Flavobacteriia</taxon>
        <taxon>Flavobacteriales</taxon>
        <taxon>Flavobacteriaceae</taxon>
    </lineage>
</organism>
<comment type="caution">
    <text evidence="1">The sequence shown here is derived from an EMBL/GenBank/DDBJ whole genome shotgun (WGS) entry which is preliminary data.</text>
</comment>
<reference evidence="1 2" key="1">
    <citation type="submission" date="2019-08" db="EMBL/GenBank/DDBJ databases">
        <title>Seonamhaeicola sediminis sp. nov., isolated from marine sediment.</title>
        <authorList>
            <person name="Cao W.R."/>
        </authorList>
    </citation>
    <scope>NUCLEOTIDE SEQUENCE [LARGE SCALE GENOMIC DNA]</scope>
    <source>
        <strain evidence="1 2">1505</strain>
    </source>
</reference>
<keyword evidence="2" id="KW-1185">Reference proteome</keyword>
<gene>
    <name evidence="1" type="ORF">FUA22_06885</name>
</gene>
<dbReference type="AlphaFoldDB" id="A0A5C7GM54"/>
<proteinExistence type="predicted"/>
<dbReference type="OrthoDB" id="1451747at2"/>
<evidence type="ECO:0000313" key="2">
    <source>
        <dbReference type="Proteomes" id="UP000321080"/>
    </source>
</evidence>
<protein>
    <submittedName>
        <fullName evidence="1">Uncharacterized protein</fullName>
    </submittedName>
</protein>
<dbReference type="EMBL" id="VRKQ01000008">
    <property type="protein sequence ID" value="TXG39586.1"/>
    <property type="molecule type" value="Genomic_DNA"/>
</dbReference>
<accession>A0A5C7GM54</accession>